<evidence type="ECO:0000313" key="1">
    <source>
        <dbReference type="Proteomes" id="UP001652625"/>
    </source>
</evidence>
<protein>
    <submittedName>
        <fullName evidence="2">Uncharacterized protein LOC136079096</fullName>
    </submittedName>
</protein>
<evidence type="ECO:0000313" key="2">
    <source>
        <dbReference type="RefSeq" id="XP_065650888.1"/>
    </source>
</evidence>
<dbReference type="GeneID" id="136079096"/>
<name>A0ABM4BP51_HYDVU</name>
<keyword evidence="1" id="KW-1185">Reference proteome</keyword>
<gene>
    <name evidence="2" type="primary">LOC136079096</name>
</gene>
<proteinExistence type="predicted"/>
<organism evidence="1 2">
    <name type="scientific">Hydra vulgaris</name>
    <name type="common">Hydra</name>
    <name type="synonym">Hydra attenuata</name>
    <dbReference type="NCBI Taxonomy" id="6087"/>
    <lineage>
        <taxon>Eukaryota</taxon>
        <taxon>Metazoa</taxon>
        <taxon>Cnidaria</taxon>
        <taxon>Hydrozoa</taxon>
        <taxon>Hydroidolina</taxon>
        <taxon>Anthoathecata</taxon>
        <taxon>Aplanulata</taxon>
        <taxon>Hydridae</taxon>
        <taxon>Hydra</taxon>
    </lineage>
</organism>
<accession>A0ABM4BP51</accession>
<reference evidence="2" key="1">
    <citation type="submission" date="2025-08" db="UniProtKB">
        <authorList>
            <consortium name="RefSeq"/>
        </authorList>
    </citation>
    <scope>IDENTIFICATION</scope>
</reference>
<dbReference type="Proteomes" id="UP001652625">
    <property type="component" value="Chromosome 04"/>
</dbReference>
<dbReference type="RefSeq" id="XP_065650888.1">
    <property type="nucleotide sequence ID" value="XM_065794816.1"/>
</dbReference>
<sequence length="413" mass="48405">MIPVCHLDASFLFEQVCYVINSIKSSNGKVISVICDGNQTNQAFFNLFERVEEKPWLTKCGIFLLFDYVHLLKSIRNNWITKKTQELHFEKNQDMTAKWSDLKCLFDFEKDQLIKLSRLNFVAIHPKLIERQNVSHCLIVFCDETIPALKTYSKVIHPCNINETIWFLEKVTKFWKIVSVKEIYGDTRFLDSRKRVISEELDLNLQYLLDFRDMALKMSGKQGCRIKSLTRDTGTSIWHTCYGLVEMCKYLLKNNFIYVMLGKFLTDYIEKAFSKFRQGSGGTYFITVQNVFEKLNIEKAKLLLELKVDVSDYTTDIEHLCQKCDYVRSEESCDIINQLPELEPSLPLRTKMTLFYIAGYVTRKDDVSENELLTDTGFYFQLYGGYTKTMDRGGLSVPLDCCVQWFFFLLHYF</sequence>